<evidence type="ECO:0000313" key="2">
    <source>
        <dbReference type="Proteomes" id="UP000036847"/>
    </source>
</evidence>
<dbReference type="AlphaFoldDB" id="A0AAE6K7U7"/>
<geneLocation type="plasmid" evidence="1 2">
    <name>pBFS01_1</name>
</geneLocation>
<evidence type="ECO:0000313" key="1">
    <source>
        <dbReference type="EMBL" id="QCQ47752.1"/>
    </source>
</evidence>
<dbReference type="InterPro" id="IPR042278">
    <property type="entry name" value="Mfa-like_1_N"/>
</dbReference>
<dbReference type="Pfam" id="PF13149">
    <property type="entry name" value="Mfa_like_1"/>
    <property type="match status" value="1"/>
</dbReference>
<dbReference type="CDD" id="cd13120">
    <property type="entry name" value="BF2867_like_N"/>
    <property type="match status" value="1"/>
</dbReference>
<sequence>MKPEMKKLLLFGMLASMLFSCDSESPDTPISPEPPIETGIKLTLLPTIENLTEAATRGVVTGFKPGDRIGIFYNDTCINSKFTYSGTSWSGENILLSSTMKNMYCYFPYDITVKSHDNIPINIEDQTDFLNGSTIVGTSNADAEVVMKHTLALVRVVLKKNNYTGNAKVESVIWNGIYKQAKFNAVANTITTTGEKGDYQAGGNFTVNDNEEPIIVEAILLPISTAEGVSVTITVDGEARVYQLPKNHQWEAGKTYTYTLTLKGGYNSPIELEEYPIDIAHWSTFGKTDKIILSQSDKDWFDIEPSGNSYGATVYRNEGRMFSFLGYWTGFDMETGNMPEKWEGDFRMVLLDNNGNIIDQYQPCAIVAENGAMMKGTGRRCYVTAPAGTYELSVLFRRKGETTWQKANRRDNVSNKDMSYVVKEQTSLPTLRMIQVEEEVNTGVVVHNRPFNSEFNITYILSNRNNIRLKGEIKAVWERTFDYLGNTYRPSDKKKNTINDIEWQDEIGRISIDLQPTVRFWKGIIPCSFPVKREMPKMANGIGYCTPMVHLYWKPEGGSEWTLLRLDMDPILAAKVNNSQEEANLFLEALNYLNFEQTHWHQ</sequence>
<reference evidence="1 2" key="1">
    <citation type="submission" date="2019-03" db="EMBL/GenBank/DDBJ databases">
        <title>Complete genome assembly of MDR B. fragilis.</title>
        <authorList>
            <person name="Sydenham T.V."/>
            <person name="Hasman H."/>
            <person name="Justesen U.S."/>
        </authorList>
    </citation>
    <scope>NUCLEOTIDE SEQUENCE [LARGE SCALE GENOMIC DNA]</scope>
    <source>
        <strain evidence="1 2">DCMSKEJBY0001B</strain>
        <plasmid evidence="1 2">pBFS01_1</plasmid>
    </source>
</reference>
<organism evidence="1 2">
    <name type="scientific">Bacteroides fragilis</name>
    <dbReference type="NCBI Taxonomy" id="817"/>
    <lineage>
        <taxon>Bacteria</taxon>
        <taxon>Pseudomonadati</taxon>
        <taxon>Bacteroidota</taxon>
        <taxon>Bacteroidia</taxon>
        <taxon>Bacteroidales</taxon>
        <taxon>Bacteroidaceae</taxon>
        <taxon>Bacteroides</taxon>
    </lineage>
</organism>
<dbReference type="CDD" id="cd13121">
    <property type="entry name" value="BF2867_like_C"/>
    <property type="match status" value="1"/>
</dbReference>
<dbReference type="Gene3D" id="2.60.40.2630">
    <property type="match status" value="1"/>
</dbReference>
<name>A0AAE6K7U7_BACFG</name>
<gene>
    <name evidence="1" type="ORF">EC80_023445</name>
</gene>
<dbReference type="InterPro" id="IPR025049">
    <property type="entry name" value="Mfa-like_1"/>
</dbReference>
<dbReference type="Proteomes" id="UP000036847">
    <property type="component" value="Plasmid pBFS01_1"/>
</dbReference>
<proteinExistence type="predicted"/>
<dbReference type="Gene3D" id="2.60.40.2620">
    <property type="entry name" value="Fimbrillin-like"/>
    <property type="match status" value="1"/>
</dbReference>
<dbReference type="PROSITE" id="PS51257">
    <property type="entry name" value="PROKAR_LIPOPROTEIN"/>
    <property type="match status" value="1"/>
</dbReference>
<protein>
    <submittedName>
        <fullName evidence="1">Fimbrillin family protein</fullName>
    </submittedName>
</protein>
<accession>A0AAE6K7U7</accession>
<dbReference type="EMBL" id="CP036547">
    <property type="protein sequence ID" value="QCQ47752.1"/>
    <property type="molecule type" value="Genomic_DNA"/>
</dbReference>
<keyword evidence="1" id="KW-0614">Plasmid</keyword>